<evidence type="ECO:0000313" key="1">
    <source>
        <dbReference type="EMBL" id="KAI8570772.1"/>
    </source>
</evidence>
<gene>
    <name evidence="1" type="ORF">RHMOL_Rhmol01G0062800</name>
</gene>
<organism evidence="1 2">
    <name type="scientific">Rhododendron molle</name>
    <name type="common">Chinese azalea</name>
    <name type="synonym">Azalea mollis</name>
    <dbReference type="NCBI Taxonomy" id="49168"/>
    <lineage>
        <taxon>Eukaryota</taxon>
        <taxon>Viridiplantae</taxon>
        <taxon>Streptophyta</taxon>
        <taxon>Embryophyta</taxon>
        <taxon>Tracheophyta</taxon>
        <taxon>Spermatophyta</taxon>
        <taxon>Magnoliopsida</taxon>
        <taxon>eudicotyledons</taxon>
        <taxon>Gunneridae</taxon>
        <taxon>Pentapetalae</taxon>
        <taxon>asterids</taxon>
        <taxon>Ericales</taxon>
        <taxon>Ericaceae</taxon>
        <taxon>Ericoideae</taxon>
        <taxon>Rhodoreae</taxon>
        <taxon>Rhododendron</taxon>
    </lineage>
</organism>
<dbReference type="EMBL" id="CM046388">
    <property type="protein sequence ID" value="KAI8570772.1"/>
    <property type="molecule type" value="Genomic_DNA"/>
</dbReference>
<keyword evidence="2" id="KW-1185">Reference proteome</keyword>
<protein>
    <submittedName>
        <fullName evidence="1">Uncharacterized protein</fullName>
    </submittedName>
</protein>
<sequence length="105" mass="11927">MDRIVRSHIHIFLCMSACVCVCGSGWVLHVVNSIQQRSNSLFLYELQEIVHAVITVIEESAKIGMLVKVKKETKKRSTKFKYTSDEGTFRLNQMGAGSLLRLIQK</sequence>
<comment type="caution">
    <text evidence="1">The sequence shown here is derived from an EMBL/GenBank/DDBJ whole genome shotgun (WGS) entry which is preliminary data.</text>
</comment>
<accession>A0ACC0PYE5</accession>
<name>A0ACC0PYE5_RHOML</name>
<reference evidence="1" key="1">
    <citation type="submission" date="2022-02" db="EMBL/GenBank/DDBJ databases">
        <title>Plant Genome Project.</title>
        <authorList>
            <person name="Zhang R.-G."/>
        </authorList>
    </citation>
    <scope>NUCLEOTIDE SEQUENCE</scope>
    <source>
        <strain evidence="1">AT1</strain>
    </source>
</reference>
<proteinExistence type="predicted"/>
<dbReference type="Proteomes" id="UP001062846">
    <property type="component" value="Chromosome 1"/>
</dbReference>
<evidence type="ECO:0000313" key="2">
    <source>
        <dbReference type="Proteomes" id="UP001062846"/>
    </source>
</evidence>